<feature type="signal peptide" evidence="1">
    <location>
        <begin position="1"/>
        <end position="30"/>
    </location>
</feature>
<feature type="domain" description="PhoD-like phosphatase metallophosphatase" evidence="2">
    <location>
        <begin position="167"/>
        <end position="494"/>
    </location>
</feature>
<keyword evidence="5" id="KW-1185">Reference proteome</keyword>
<evidence type="ECO:0000313" key="4">
    <source>
        <dbReference type="EMBL" id="NYE69043.1"/>
    </source>
</evidence>
<dbReference type="InterPro" id="IPR018946">
    <property type="entry name" value="PhoD-like_MPP"/>
</dbReference>
<dbReference type="CDD" id="cd00063">
    <property type="entry name" value="FN3"/>
    <property type="match status" value="1"/>
</dbReference>
<dbReference type="InterPro" id="IPR032093">
    <property type="entry name" value="PhoD_N"/>
</dbReference>
<sequence length="528" mass="59768">MVIRRPTRWSRRLPTLLIMSLPRRSFLTLAAGTAAVGSALPITAAAAPPPRLDDPFTLGVASGDPLPDAVVIWTRLAPKPLEAGGMPARTYRVEWQVATDENFRRVVRSGIAPATPDQGHSVHVDVRGLEPGHTYWYRFRQGDHLSPAGRTRTAPAAKSDPARLRWAVTSCQNWEAGYYNAHRHLAAEDLDFVAFLGDYIYEGRPNPNALRTHEGTDEPYSLTDYRNRHAQYRTDLDLQAAHAAHPFICTPDDHEIDNNWADDIPQDPDQQTPEAFRARRIAALQAYWEHMPFRRSSRPDGPDMQIYRAFRFGRLLDVPVLDTRQYRSDQVRTLAEAEAPGRTITGEQQETWLLDRLTSSPARWNVLANQVMWAQNDRTAGPAESFDFDNFDGYRWQRRRLLNEFRQVRNPVIMTGDRHCTWACDLKTDFDHEGAEVVGAEFTGTSITSGGDSDPVAFHRTYDPIMADSPHWRYIDNQRGYLIMEADRKQLTTKLRLVDTVTRPESQVRTAATFVVLDGVPGITDVSA</sequence>
<dbReference type="InterPro" id="IPR006311">
    <property type="entry name" value="TAT_signal"/>
</dbReference>
<dbReference type="Gene3D" id="2.60.40.380">
    <property type="entry name" value="Purple acid phosphatase-like, N-terminal"/>
    <property type="match status" value="1"/>
</dbReference>
<evidence type="ECO:0000313" key="5">
    <source>
        <dbReference type="Proteomes" id="UP000569914"/>
    </source>
</evidence>
<protein>
    <submittedName>
        <fullName evidence="4">Alkaline phosphatase D</fullName>
        <ecNumber evidence="4">3.1.3.1</ecNumber>
    </submittedName>
</protein>
<dbReference type="PANTHER" id="PTHR43606:SF2">
    <property type="entry name" value="ALKALINE PHOSPHATASE FAMILY PROTEIN (AFU_ORTHOLOGUE AFUA_5G03860)"/>
    <property type="match status" value="1"/>
</dbReference>
<feature type="domain" description="Phospholipase D N-terminal" evidence="3">
    <location>
        <begin position="58"/>
        <end position="153"/>
    </location>
</feature>
<dbReference type="CDD" id="cd07389">
    <property type="entry name" value="MPP_PhoD"/>
    <property type="match status" value="1"/>
</dbReference>
<dbReference type="SUPFAM" id="SSF56300">
    <property type="entry name" value="Metallo-dependent phosphatases"/>
    <property type="match status" value="1"/>
</dbReference>
<dbReference type="EC" id="3.1.3.1" evidence="4"/>
<keyword evidence="4" id="KW-0378">Hydrolase</keyword>
<dbReference type="RefSeq" id="WP_218871017.1">
    <property type="nucleotide sequence ID" value="NZ_JACCBU010000001.1"/>
</dbReference>
<dbReference type="PANTHER" id="PTHR43606">
    <property type="entry name" value="PHOSPHATASE, PUTATIVE (AFU_ORTHOLOGUE AFUA_6G08710)-RELATED"/>
    <property type="match status" value="1"/>
</dbReference>
<name>A0A7Y9L9Q7_9ACTN</name>
<evidence type="ECO:0000256" key="1">
    <source>
        <dbReference type="SAM" id="SignalP"/>
    </source>
</evidence>
<gene>
    <name evidence="4" type="ORF">BKA15_000372</name>
</gene>
<proteinExistence type="predicted"/>
<dbReference type="Pfam" id="PF09423">
    <property type="entry name" value="PhoD"/>
    <property type="match status" value="1"/>
</dbReference>
<dbReference type="InterPro" id="IPR003961">
    <property type="entry name" value="FN3_dom"/>
</dbReference>
<dbReference type="Proteomes" id="UP000569914">
    <property type="component" value="Unassembled WGS sequence"/>
</dbReference>
<evidence type="ECO:0000259" key="2">
    <source>
        <dbReference type="Pfam" id="PF09423"/>
    </source>
</evidence>
<dbReference type="InterPro" id="IPR052900">
    <property type="entry name" value="Phospholipid_Metab_Enz"/>
</dbReference>
<reference evidence="4 5" key="1">
    <citation type="submission" date="2020-07" db="EMBL/GenBank/DDBJ databases">
        <title>Sequencing the genomes of 1000 actinobacteria strains.</title>
        <authorList>
            <person name="Klenk H.-P."/>
        </authorList>
    </citation>
    <scope>NUCLEOTIDE SEQUENCE [LARGE SCALE GENOMIC DNA]</scope>
    <source>
        <strain evidence="4 5">DSM 22083</strain>
    </source>
</reference>
<dbReference type="PROSITE" id="PS51318">
    <property type="entry name" value="TAT"/>
    <property type="match status" value="1"/>
</dbReference>
<dbReference type="AlphaFoldDB" id="A0A7Y9L9Q7"/>
<organism evidence="4 5">
    <name type="scientific">Microlunatus parietis</name>
    <dbReference type="NCBI Taxonomy" id="682979"/>
    <lineage>
        <taxon>Bacteria</taxon>
        <taxon>Bacillati</taxon>
        <taxon>Actinomycetota</taxon>
        <taxon>Actinomycetes</taxon>
        <taxon>Propionibacteriales</taxon>
        <taxon>Propionibacteriaceae</taxon>
        <taxon>Microlunatus</taxon>
    </lineage>
</organism>
<accession>A0A7Y9L9Q7</accession>
<dbReference type="InterPro" id="IPR029052">
    <property type="entry name" value="Metallo-depent_PP-like"/>
</dbReference>
<evidence type="ECO:0000259" key="3">
    <source>
        <dbReference type="Pfam" id="PF16655"/>
    </source>
</evidence>
<keyword evidence="1" id="KW-0732">Signal</keyword>
<dbReference type="EMBL" id="JACCBU010000001">
    <property type="protein sequence ID" value="NYE69043.1"/>
    <property type="molecule type" value="Genomic_DNA"/>
</dbReference>
<dbReference type="Pfam" id="PF16655">
    <property type="entry name" value="PhoD_N"/>
    <property type="match status" value="1"/>
</dbReference>
<dbReference type="GO" id="GO:0004035">
    <property type="term" value="F:alkaline phosphatase activity"/>
    <property type="evidence" value="ECO:0007669"/>
    <property type="project" value="UniProtKB-EC"/>
</dbReference>
<dbReference type="Gene3D" id="3.60.21.70">
    <property type="entry name" value="PhoD-like phosphatase"/>
    <property type="match status" value="1"/>
</dbReference>
<comment type="caution">
    <text evidence="4">The sequence shown here is derived from an EMBL/GenBank/DDBJ whole genome shotgun (WGS) entry which is preliminary data.</text>
</comment>
<dbReference type="InterPro" id="IPR038607">
    <property type="entry name" value="PhoD-like_sf"/>
</dbReference>
<feature type="chain" id="PRO_5038689837" evidence="1">
    <location>
        <begin position="31"/>
        <end position="528"/>
    </location>
</feature>